<dbReference type="GO" id="GO:0006508">
    <property type="term" value="P:proteolysis"/>
    <property type="evidence" value="ECO:0007669"/>
    <property type="project" value="InterPro"/>
</dbReference>
<evidence type="ECO:0000313" key="4">
    <source>
        <dbReference type="EMBL" id="RZC70092.1"/>
    </source>
</evidence>
<feature type="domain" description="Peptidase C1A papain C-terminal" evidence="3">
    <location>
        <begin position="2"/>
        <end position="70"/>
    </location>
</feature>
<keyword evidence="5" id="KW-1185">Reference proteome</keyword>
<organism evidence="4 5">
    <name type="scientific">Papaver somniferum</name>
    <name type="common">Opium poppy</name>
    <dbReference type="NCBI Taxonomy" id="3469"/>
    <lineage>
        <taxon>Eukaryota</taxon>
        <taxon>Viridiplantae</taxon>
        <taxon>Streptophyta</taxon>
        <taxon>Embryophyta</taxon>
        <taxon>Tracheophyta</taxon>
        <taxon>Spermatophyta</taxon>
        <taxon>Magnoliopsida</taxon>
        <taxon>Ranunculales</taxon>
        <taxon>Papaveraceae</taxon>
        <taxon>Papaveroideae</taxon>
        <taxon>Papaver</taxon>
    </lineage>
</organism>
<dbReference type="InterPro" id="IPR038765">
    <property type="entry name" value="Papain-like_cys_pep_sf"/>
</dbReference>
<evidence type="ECO:0000256" key="1">
    <source>
        <dbReference type="ARBA" id="ARBA00008455"/>
    </source>
</evidence>
<dbReference type="OMA" id="TDQTHSM"/>
<comment type="similarity">
    <text evidence="1">Belongs to the peptidase C1 family.</text>
</comment>
<dbReference type="InterPro" id="IPR025661">
    <property type="entry name" value="Pept_asp_AS"/>
</dbReference>
<protein>
    <recommendedName>
        <fullName evidence="3">Peptidase C1A papain C-terminal domain-containing protein</fullName>
    </recommendedName>
</protein>
<dbReference type="PROSITE" id="PS00639">
    <property type="entry name" value="THIOL_PROTEASE_HIS"/>
    <property type="match status" value="1"/>
</dbReference>
<proteinExistence type="inferred from homology"/>
<dbReference type="SUPFAM" id="SSF54001">
    <property type="entry name" value="Cysteine proteinases"/>
    <property type="match status" value="1"/>
</dbReference>
<accession>A0A4Y7KCL7</accession>
<reference evidence="4 5" key="1">
    <citation type="journal article" date="2018" name="Science">
        <title>The opium poppy genome and morphinan production.</title>
        <authorList>
            <person name="Guo L."/>
            <person name="Winzer T."/>
            <person name="Yang X."/>
            <person name="Li Y."/>
            <person name="Ning Z."/>
            <person name="He Z."/>
            <person name="Teodor R."/>
            <person name="Lu Y."/>
            <person name="Bowser T.A."/>
            <person name="Graham I.A."/>
            <person name="Ye K."/>
        </authorList>
    </citation>
    <scope>NUCLEOTIDE SEQUENCE [LARGE SCALE GENOMIC DNA]</scope>
    <source>
        <strain evidence="5">cv. HN1</strain>
        <tissue evidence="4">Leaves</tissue>
    </source>
</reference>
<dbReference type="InterPro" id="IPR013128">
    <property type="entry name" value="Peptidase_C1A"/>
</dbReference>
<dbReference type="InterPro" id="IPR000668">
    <property type="entry name" value="Peptidase_C1A_C"/>
</dbReference>
<dbReference type="GO" id="GO:0008234">
    <property type="term" value="F:cysteine-type peptidase activity"/>
    <property type="evidence" value="ECO:0007669"/>
    <property type="project" value="InterPro"/>
</dbReference>
<gene>
    <name evidence="4" type="ORF">C5167_033256</name>
</gene>
<dbReference type="Gramene" id="RZC70092">
    <property type="protein sequence ID" value="RZC70092"/>
    <property type="gene ID" value="C5167_033256"/>
</dbReference>
<dbReference type="STRING" id="3469.A0A4Y7KCL7"/>
<sequence>MQGVFSGTCGTNLDHGVAIVGYGETSEGVKHWIVKNSWGADWGERGYIRMHRSEVKEGLCGINTMASYPIKSIINTTSSLNTNDFLIRHSL</sequence>
<name>A0A4Y7KCL7_PAPSO</name>
<evidence type="ECO:0000259" key="3">
    <source>
        <dbReference type="Pfam" id="PF00112"/>
    </source>
</evidence>
<dbReference type="AlphaFoldDB" id="A0A4Y7KCL7"/>
<dbReference type="PANTHER" id="PTHR12411">
    <property type="entry name" value="CYSTEINE PROTEASE FAMILY C1-RELATED"/>
    <property type="match status" value="1"/>
</dbReference>
<dbReference type="Proteomes" id="UP000316621">
    <property type="component" value="Chromosome 7"/>
</dbReference>
<keyword evidence="2" id="KW-1015">Disulfide bond</keyword>
<dbReference type="Gene3D" id="3.90.70.10">
    <property type="entry name" value="Cysteine proteinases"/>
    <property type="match status" value="1"/>
</dbReference>
<dbReference type="InterPro" id="IPR025660">
    <property type="entry name" value="Pept_his_AS"/>
</dbReference>
<dbReference type="Pfam" id="PF00112">
    <property type="entry name" value="Peptidase_C1"/>
    <property type="match status" value="1"/>
</dbReference>
<dbReference type="PROSITE" id="PS00640">
    <property type="entry name" value="THIOL_PROTEASE_ASN"/>
    <property type="match status" value="1"/>
</dbReference>
<evidence type="ECO:0000313" key="5">
    <source>
        <dbReference type="Proteomes" id="UP000316621"/>
    </source>
</evidence>
<evidence type="ECO:0000256" key="2">
    <source>
        <dbReference type="ARBA" id="ARBA00023157"/>
    </source>
</evidence>
<dbReference type="EMBL" id="CM010721">
    <property type="protein sequence ID" value="RZC70092.1"/>
    <property type="molecule type" value="Genomic_DNA"/>
</dbReference>